<dbReference type="Proteomes" id="UP000784294">
    <property type="component" value="Unassembled WGS sequence"/>
</dbReference>
<keyword evidence="2" id="KW-1185">Reference proteome</keyword>
<dbReference type="AlphaFoldDB" id="A0A448X516"/>
<sequence>MQAGHTAFVPKRTRSSFTATTKGLRLLLVEQMEDDDGTVLDWHPTWVLILSFSEAISKMVMQPIAIAPAVMGNGVYCIRIRAET</sequence>
<organism evidence="1 2">
    <name type="scientific">Protopolystoma xenopodis</name>
    <dbReference type="NCBI Taxonomy" id="117903"/>
    <lineage>
        <taxon>Eukaryota</taxon>
        <taxon>Metazoa</taxon>
        <taxon>Spiralia</taxon>
        <taxon>Lophotrochozoa</taxon>
        <taxon>Platyhelminthes</taxon>
        <taxon>Monogenea</taxon>
        <taxon>Polyopisthocotylea</taxon>
        <taxon>Polystomatidea</taxon>
        <taxon>Polystomatidae</taxon>
        <taxon>Protopolystoma</taxon>
    </lineage>
</organism>
<evidence type="ECO:0000313" key="1">
    <source>
        <dbReference type="EMBL" id="VEL28238.1"/>
    </source>
</evidence>
<protein>
    <submittedName>
        <fullName evidence="1">Uncharacterized protein</fullName>
    </submittedName>
</protein>
<name>A0A448X516_9PLAT</name>
<proteinExistence type="predicted"/>
<dbReference type="EMBL" id="CAAALY010093424">
    <property type="protein sequence ID" value="VEL28238.1"/>
    <property type="molecule type" value="Genomic_DNA"/>
</dbReference>
<reference evidence="1" key="1">
    <citation type="submission" date="2018-11" db="EMBL/GenBank/DDBJ databases">
        <authorList>
            <consortium name="Pathogen Informatics"/>
        </authorList>
    </citation>
    <scope>NUCLEOTIDE SEQUENCE</scope>
</reference>
<comment type="caution">
    <text evidence="1">The sequence shown here is derived from an EMBL/GenBank/DDBJ whole genome shotgun (WGS) entry which is preliminary data.</text>
</comment>
<accession>A0A448X516</accession>
<gene>
    <name evidence="1" type="ORF">PXEA_LOCUS21678</name>
</gene>
<evidence type="ECO:0000313" key="2">
    <source>
        <dbReference type="Proteomes" id="UP000784294"/>
    </source>
</evidence>